<dbReference type="EMBL" id="CP041406">
    <property type="protein sequence ID" value="QOP45085.1"/>
    <property type="molecule type" value="Genomic_DNA"/>
</dbReference>
<gene>
    <name evidence="10" type="ORF">FM071_01755</name>
</gene>
<comment type="cofactor">
    <cofactor evidence="7 8">
        <name>Mg(2+)</name>
        <dbReference type="ChEBI" id="CHEBI:18420"/>
    </cofactor>
    <text evidence="7 8">Binds 1 Mg(2+) ion per subunit.</text>
</comment>
<feature type="binding site" evidence="6">
    <location>
        <position position="24"/>
    </location>
    <ligand>
        <name>substrate</name>
    </ligand>
</feature>
<reference evidence="10 11" key="1">
    <citation type="submission" date="2019-07" db="EMBL/GenBank/DDBJ databases">
        <title>Sulfurimonas paralvinellae sp. nov., a novel mesophilic, hydrogen- and sulfur-oxidizing chemolithoautotroph within the Epsilonproteo- bacteria isolated from a deep-sea hydrothermal vent polychaete nest, reclassification of Thiomicrospira denitrificans as Sulfurimonas denitrificans comb. nov. and emended description of the genus Sulfurimonas.</title>
        <authorList>
            <person name="Wang S."/>
            <person name="Jiang L."/>
            <person name="Shao Z."/>
        </authorList>
    </citation>
    <scope>NUCLEOTIDE SEQUENCE [LARGE SCALE GENOMIC DNA]</scope>
    <source>
        <strain evidence="10 11">GO25</strain>
    </source>
</reference>
<keyword evidence="3 7" id="KW-0460">Magnesium</keyword>
<evidence type="ECO:0000256" key="4">
    <source>
        <dbReference type="ARBA" id="ARBA00023235"/>
    </source>
</evidence>
<feature type="binding site" evidence="6">
    <location>
        <position position="288"/>
    </location>
    <ligand>
        <name>substrate</name>
    </ligand>
</feature>
<feature type="active site" description="Proton acceptor; specific for (S)-substrate epimerization" evidence="5">
    <location>
        <position position="260"/>
    </location>
</feature>
<organism evidence="10 11">
    <name type="scientific">Sulfurimonas paralvinellae</name>
    <dbReference type="NCBI Taxonomy" id="317658"/>
    <lineage>
        <taxon>Bacteria</taxon>
        <taxon>Pseudomonadati</taxon>
        <taxon>Campylobacterota</taxon>
        <taxon>Epsilonproteobacteria</taxon>
        <taxon>Campylobacterales</taxon>
        <taxon>Sulfurimonadaceae</taxon>
        <taxon>Sulfurimonas</taxon>
    </lineage>
</organism>
<accession>A0A7M1B618</accession>
<evidence type="ECO:0000256" key="8">
    <source>
        <dbReference type="RuleBase" id="RU366006"/>
    </source>
</evidence>
<keyword evidence="4 8" id="KW-0413">Isomerase</keyword>
<evidence type="ECO:0000256" key="7">
    <source>
        <dbReference type="PIRSR" id="PIRSR634603-3"/>
    </source>
</evidence>
<sequence>MKIEEISLTQEKIPLKTPFITALREVKDVEFIRVKILCDNGAFAYGEAPATKAVTGETLESIKQNITQLQNLLIGHTPQEALSILHASGIGSSAKAALDMALLFLTAKMNNQNLDTYFGISDLGAIKTDITISLNAEQKMLLDAKKALREGKDILKVKLGSDIMHAVEVTKMLSRELPHAKLLIDANQAWSLKDSLYYLREVKQYTLELIEQPVVADDLEALKKITHASSVPILADEAVFTLDDVKRVVEDDYADMINIKLMKCGGVTKAIEILEYARDKNVVCMLGSMLEGPYSINAALYLAFAYRDVIRYVDLDSPLLYKELPTELDFNYEANTITFQPALR</sequence>
<dbReference type="GO" id="GO:0046872">
    <property type="term" value="F:metal ion binding"/>
    <property type="evidence" value="ECO:0007669"/>
    <property type="project" value="UniProtKB-KW"/>
</dbReference>
<evidence type="ECO:0000313" key="11">
    <source>
        <dbReference type="Proteomes" id="UP000593580"/>
    </source>
</evidence>
<feature type="binding site" evidence="6">
    <location>
        <position position="156"/>
    </location>
    <ligand>
        <name>substrate</name>
    </ligand>
</feature>
<name>A0A7M1B618_9BACT</name>
<feature type="binding site" evidence="7">
    <location>
        <position position="185"/>
    </location>
    <ligand>
        <name>Mg(2+)</name>
        <dbReference type="ChEBI" id="CHEBI:18420"/>
    </ligand>
</feature>
<dbReference type="InterPro" id="IPR029065">
    <property type="entry name" value="Enolase_C-like"/>
</dbReference>
<feature type="domain" description="Mandelate racemase/muconate lactonizing enzyme C-terminal" evidence="9">
    <location>
        <begin position="137"/>
        <end position="232"/>
    </location>
</feature>
<dbReference type="InterPro" id="IPR034603">
    <property type="entry name" value="Dipeptide_epimerase"/>
</dbReference>
<dbReference type="Pfam" id="PF02746">
    <property type="entry name" value="MR_MLE_N"/>
    <property type="match status" value="1"/>
</dbReference>
<dbReference type="InterPro" id="IPR013342">
    <property type="entry name" value="Mandelate_racemase_C"/>
</dbReference>
<feature type="binding site" evidence="6">
    <location>
        <position position="290"/>
    </location>
    <ligand>
        <name>substrate</name>
    </ligand>
</feature>
<proteinExistence type="inferred from homology"/>
<evidence type="ECO:0000256" key="6">
    <source>
        <dbReference type="PIRSR" id="PIRSR634603-2"/>
    </source>
</evidence>
<dbReference type="AlphaFoldDB" id="A0A7M1B618"/>
<dbReference type="Gene3D" id="3.20.20.120">
    <property type="entry name" value="Enolase-like C-terminal domain"/>
    <property type="match status" value="1"/>
</dbReference>
<evidence type="ECO:0000256" key="5">
    <source>
        <dbReference type="PIRSR" id="PIRSR634603-1"/>
    </source>
</evidence>
<dbReference type="SFLD" id="SFLDG00180">
    <property type="entry name" value="muconate_cycloisomerase"/>
    <property type="match status" value="1"/>
</dbReference>
<evidence type="ECO:0000259" key="9">
    <source>
        <dbReference type="SMART" id="SM00922"/>
    </source>
</evidence>
<dbReference type="SUPFAM" id="SSF51604">
    <property type="entry name" value="Enolase C-terminal domain-like"/>
    <property type="match status" value="1"/>
</dbReference>
<protein>
    <recommendedName>
        <fullName evidence="8">Dipeptide epimerase</fullName>
        <ecNumber evidence="8">5.1.1.-</ecNumber>
    </recommendedName>
</protein>
<keyword evidence="11" id="KW-1185">Reference proteome</keyword>
<dbReference type="CDD" id="cd03319">
    <property type="entry name" value="L-Ala-DL-Glu_epimerase"/>
    <property type="match status" value="1"/>
</dbReference>
<feature type="binding site" evidence="7">
    <location>
        <position position="236"/>
    </location>
    <ligand>
        <name>Mg(2+)</name>
        <dbReference type="ChEBI" id="CHEBI:18420"/>
    </ligand>
</feature>
<dbReference type="GO" id="GO:0006518">
    <property type="term" value="P:peptide metabolic process"/>
    <property type="evidence" value="ECO:0007669"/>
    <property type="project" value="UniProtKB-ARBA"/>
</dbReference>
<feature type="binding site" evidence="6">
    <location>
        <position position="316"/>
    </location>
    <ligand>
        <name>substrate</name>
    </ligand>
</feature>
<evidence type="ECO:0000256" key="2">
    <source>
        <dbReference type="ARBA" id="ARBA00022723"/>
    </source>
</evidence>
<evidence type="ECO:0000256" key="1">
    <source>
        <dbReference type="ARBA" id="ARBA00008031"/>
    </source>
</evidence>
<dbReference type="PANTHER" id="PTHR48073">
    <property type="entry name" value="O-SUCCINYLBENZOATE SYNTHASE-RELATED"/>
    <property type="match status" value="1"/>
</dbReference>
<comment type="similarity">
    <text evidence="1 8">Belongs to the mandelate racemase/muconate lactonizing enzyme family.</text>
</comment>
<keyword evidence="2 7" id="KW-0479">Metal-binding</keyword>
<feature type="binding site" evidence="6">
    <location>
        <position position="131"/>
    </location>
    <ligand>
        <name>substrate</name>
    </ligand>
</feature>
<dbReference type="RefSeq" id="WP_193111330.1">
    <property type="nucleotide sequence ID" value="NZ_CP041406.1"/>
</dbReference>
<evidence type="ECO:0000256" key="3">
    <source>
        <dbReference type="ARBA" id="ARBA00022842"/>
    </source>
</evidence>
<dbReference type="KEGG" id="spal:FM071_01755"/>
<dbReference type="GO" id="GO:0016855">
    <property type="term" value="F:racemase and epimerase activity, acting on amino acids and derivatives"/>
    <property type="evidence" value="ECO:0007669"/>
    <property type="project" value="UniProtKB-UniRule"/>
</dbReference>
<dbReference type="InterPro" id="IPR029017">
    <property type="entry name" value="Enolase-like_N"/>
</dbReference>
<dbReference type="Pfam" id="PF13378">
    <property type="entry name" value="MR_MLE_C"/>
    <property type="match status" value="1"/>
</dbReference>
<feature type="binding site" evidence="7">
    <location>
        <position position="211"/>
    </location>
    <ligand>
        <name>Mg(2+)</name>
        <dbReference type="ChEBI" id="CHEBI:18420"/>
    </ligand>
</feature>
<dbReference type="PANTHER" id="PTHR48073:SF2">
    <property type="entry name" value="O-SUCCINYLBENZOATE SYNTHASE"/>
    <property type="match status" value="1"/>
</dbReference>
<evidence type="ECO:0000313" key="10">
    <source>
        <dbReference type="EMBL" id="QOP45085.1"/>
    </source>
</evidence>
<dbReference type="SMART" id="SM00922">
    <property type="entry name" value="MR_MLE"/>
    <property type="match status" value="1"/>
</dbReference>
<feature type="binding site" evidence="6">
    <location>
        <position position="314"/>
    </location>
    <ligand>
        <name>substrate</name>
    </ligand>
</feature>
<dbReference type="InterPro" id="IPR036849">
    <property type="entry name" value="Enolase-like_C_sf"/>
</dbReference>
<dbReference type="InterPro" id="IPR013341">
    <property type="entry name" value="Mandelate_racemase_N_dom"/>
</dbReference>
<dbReference type="EC" id="5.1.1.-" evidence="8"/>
<dbReference type="SUPFAM" id="SSF54826">
    <property type="entry name" value="Enolase N-terminal domain-like"/>
    <property type="match status" value="1"/>
</dbReference>
<dbReference type="SFLD" id="SFLDS00001">
    <property type="entry name" value="Enolase"/>
    <property type="match status" value="1"/>
</dbReference>
<feature type="active site" description="Proton acceptor; specific for (R)-substrate epimerization" evidence="5">
    <location>
        <position position="158"/>
    </location>
</feature>
<dbReference type="Gene3D" id="3.30.390.10">
    <property type="entry name" value="Enolase-like, N-terminal domain"/>
    <property type="match status" value="1"/>
</dbReference>
<dbReference type="Proteomes" id="UP000593580">
    <property type="component" value="Chromosome"/>
</dbReference>